<comment type="caution">
    <text evidence="2">The sequence shown here is derived from an EMBL/GenBank/DDBJ whole genome shotgun (WGS) entry which is preliminary data.</text>
</comment>
<protein>
    <submittedName>
        <fullName evidence="2">Uncharacterized protein</fullName>
    </submittedName>
</protein>
<feature type="region of interest" description="Disordered" evidence="1">
    <location>
        <begin position="1"/>
        <end position="26"/>
    </location>
</feature>
<reference evidence="3" key="1">
    <citation type="journal article" date="2016" name="Nat. Commun.">
        <title>The Gonium pectorale genome demonstrates co-option of cell cycle regulation during the evolution of multicellularity.</title>
        <authorList>
            <person name="Hanschen E.R."/>
            <person name="Marriage T.N."/>
            <person name="Ferris P.J."/>
            <person name="Hamaji T."/>
            <person name="Toyoda A."/>
            <person name="Fujiyama A."/>
            <person name="Neme R."/>
            <person name="Noguchi H."/>
            <person name="Minakuchi Y."/>
            <person name="Suzuki M."/>
            <person name="Kawai-Toyooka H."/>
            <person name="Smith D.R."/>
            <person name="Sparks H."/>
            <person name="Anderson J."/>
            <person name="Bakaric R."/>
            <person name="Luria V."/>
            <person name="Karger A."/>
            <person name="Kirschner M.W."/>
            <person name="Durand P.M."/>
            <person name="Michod R.E."/>
            <person name="Nozaki H."/>
            <person name="Olson B.J."/>
        </authorList>
    </citation>
    <scope>NUCLEOTIDE SEQUENCE [LARGE SCALE GENOMIC DNA]</scope>
    <source>
        <strain evidence="3">NIES-2863</strain>
    </source>
</reference>
<feature type="compositionally biased region" description="Gly residues" evidence="1">
    <location>
        <begin position="128"/>
        <end position="150"/>
    </location>
</feature>
<accession>A0A150FZH0</accession>
<feature type="compositionally biased region" description="Gly residues" evidence="1">
    <location>
        <begin position="160"/>
        <end position="179"/>
    </location>
</feature>
<name>A0A150FZH0_GONPE</name>
<evidence type="ECO:0000313" key="3">
    <source>
        <dbReference type="Proteomes" id="UP000075714"/>
    </source>
</evidence>
<sequence length="244" mass="24886">MAAPDVDMGTDHPPVNTAERTNTARTYTAEEVEVLLAERLAAERAKAAPAGAASSGGTADVPGAEDVEEGEAKPITPAKRKAEEIDVAAVATQAALSAAHAIMNDRTVARGRGRGRYGNGPDAHVWGAGRGRGAEAGGVRGGGRGGGRAGRGVDGRGRGGRGPQAGRGGGRVGAGRGGMVGPPDFDDPTPSNVYGPAGQRLTVGEVRVWKRDRRCFNCGGYNHLEVACTAPYKPVPNIPRGQHA</sequence>
<organism evidence="2 3">
    <name type="scientific">Gonium pectorale</name>
    <name type="common">Green alga</name>
    <dbReference type="NCBI Taxonomy" id="33097"/>
    <lineage>
        <taxon>Eukaryota</taxon>
        <taxon>Viridiplantae</taxon>
        <taxon>Chlorophyta</taxon>
        <taxon>core chlorophytes</taxon>
        <taxon>Chlorophyceae</taxon>
        <taxon>CS clade</taxon>
        <taxon>Chlamydomonadales</taxon>
        <taxon>Volvocaceae</taxon>
        <taxon>Gonium</taxon>
    </lineage>
</organism>
<dbReference type="EMBL" id="LSYV01000144">
    <property type="protein sequence ID" value="KXZ42460.1"/>
    <property type="molecule type" value="Genomic_DNA"/>
</dbReference>
<dbReference type="AlphaFoldDB" id="A0A150FZH0"/>
<feature type="region of interest" description="Disordered" evidence="1">
    <location>
        <begin position="43"/>
        <end position="79"/>
    </location>
</feature>
<evidence type="ECO:0000313" key="2">
    <source>
        <dbReference type="EMBL" id="KXZ42460.1"/>
    </source>
</evidence>
<keyword evidence="3" id="KW-1185">Reference proteome</keyword>
<gene>
    <name evidence="2" type="ORF">GPECTOR_144g723</name>
</gene>
<dbReference type="Proteomes" id="UP000075714">
    <property type="component" value="Unassembled WGS sequence"/>
</dbReference>
<feature type="region of interest" description="Disordered" evidence="1">
    <location>
        <begin position="113"/>
        <end position="179"/>
    </location>
</feature>
<proteinExistence type="predicted"/>
<evidence type="ECO:0000256" key="1">
    <source>
        <dbReference type="SAM" id="MobiDB-lite"/>
    </source>
</evidence>
<feature type="compositionally biased region" description="Low complexity" evidence="1">
    <location>
        <begin position="47"/>
        <end position="59"/>
    </location>
</feature>